<gene>
    <name evidence="2" type="ORF">SVUK_LOCUS1053</name>
</gene>
<dbReference type="Proteomes" id="UP000270094">
    <property type="component" value="Unassembled WGS sequence"/>
</dbReference>
<keyword evidence="3" id="KW-1185">Reference proteome</keyword>
<feature type="compositionally biased region" description="Polar residues" evidence="1">
    <location>
        <begin position="693"/>
        <end position="704"/>
    </location>
</feature>
<feature type="region of interest" description="Disordered" evidence="1">
    <location>
        <begin position="178"/>
        <end position="197"/>
    </location>
</feature>
<dbReference type="OrthoDB" id="5877729at2759"/>
<accession>A0A3P7K4A7</accession>
<name>A0A3P7K4A7_STRVU</name>
<dbReference type="AlphaFoldDB" id="A0A3P7K4A7"/>
<feature type="compositionally biased region" description="Polar residues" evidence="1">
    <location>
        <begin position="312"/>
        <end position="338"/>
    </location>
</feature>
<dbReference type="EMBL" id="UYYB01001960">
    <property type="protein sequence ID" value="VDM66055.1"/>
    <property type="molecule type" value="Genomic_DNA"/>
</dbReference>
<feature type="compositionally biased region" description="Basic and acidic residues" evidence="1">
    <location>
        <begin position="395"/>
        <end position="406"/>
    </location>
</feature>
<evidence type="ECO:0000313" key="3">
    <source>
        <dbReference type="Proteomes" id="UP000270094"/>
    </source>
</evidence>
<organism evidence="2 3">
    <name type="scientific">Strongylus vulgaris</name>
    <name type="common">Blood worm</name>
    <dbReference type="NCBI Taxonomy" id="40348"/>
    <lineage>
        <taxon>Eukaryota</taxon>
        <taxon>Metazoa</taxon>
        <taxon>Ecdysozoa</taxon>
        <taxon>Nematoda</taxon>
        <taxon>Chromadorea</taxon>
        <taxon>Rhabditida</taxon>
        <taxon>Rhabditina</taxon>
        <taxon>Rhabditomorpha</taxon>
        <taxon>Strongyloidea</taxon>
        <taxon>Strongylidae</taxon>
        <taxon>Strongylus</taxon>
    </lineage>
</organism>
<feature type="region of interest" description="Disordered" evidence="1">
    <location>
        <begin position="670"/>
        <end position="705"/>
    </location>
</feature>
<proteinExistence type="predicted"/>
<evidence type="ECO:0000313" key="2">
    <source>
        <dbReference type="EMBL" id="VDM66055.1"/>
    </source>
</evidence>
<protein>
    <submittedName>
        <fullName evidence="2">Uncharacterized protein</fullName>
    </submittedName>
</protein>
<feature type="region of interest" description="Disordered" evidence="1">
    <location>
        <begin position="389"/>
        <end position="430"/>
    </location>
</feature>
<sequence>MELSENDQLTQEKVDHVTFMQKLSEQSSFEIEERKSPFLPSHTEANSAVEEPTIALTQEELDHIAYVQKLAEESSCGISALQNLSTSNLNIQKLAKDSSIEKAGQQKFAEVALVEQLTKEELDHIANIQLLAEACVPQLKTQPNPSQGNVETYIPPAARTSVEKAEIAQHVLCDKERTDSTFGVEPSPRGDTSQHDISSTIRLSEENPSYLQSLEETTSDQLAQHLRSMQPCKEGITTLEEPSMPYLEEVKGSQTRVEENSQLTQEELDHIAYVQRLAEESLYSSSAPLGKDHNAAILWAPKASEAHKIAQEQLSDQSISESTSGADQLSASDLSSPAESEDNIGHFAFEQLGHRMDAEPTPTTTVTQKQLHHIAYKQTLTEEFSVGKPTYENRFTPHDTVSHSEADSGSEGDSEYVVQKERDQADAQPLEKGSAFESLLEKNPAKTESIILSWASEEFMNEPVKQEPLNLIKNQDNLESTLGADQVTSNLRSFEEGALSDVQPFSIVQDYSNIKPTAQGKGTLEDYYFAQDERGHTTSAAQGNKEQSKTFYTIEDAQYMQTEDSYRDLTSSVSHERDQLVVQERKEHNNAAADTCITAESEDDGNAEEKTALSQRAFSSPKAENFSALRSSSLTSSANRTTKMSNFEPFSRSTSINYTFNMGRVRSVSSSRHTSTTLAGIDDTANSEEDYRSGTTNDTHSRGGSSVHVIYTDHSLRASQSSHQGEVSEPEDDGLFGDPFGNSADQDEKKILPQIGVIVADTDDEKTLRRSMSDVVQDESESLIREHLRCSLSSSCVSNVCSQNHAHLNAYELCERHSFTDSRDLLCNVDFLCRLNFAAHRLTEDIADEAGRELRIHYRAQSNPRARYFADTALPRFSASSSSVDDDQSSG</sequence>
<feature type="region of interest" description="Disordered" evidence="1">
    <location>
        <begin position="309"/>
        <end position="340"/>
    </location>
</feature>
<reference evidence="2 3" key="1">
    <citation type="submission" date="2018-11" db="EMBL/GenBank/DDBJ databases">
        <authorList>
            <consortium name="Pathogen Informatics"/>
        </authorList>
    </citation>
    <scope>NUCLEOTIDE SEQUENCE [LARGE SCALE GENOMIC DNA]</scope>
</reference>
<evidence type="ECO:0000256" key="1">
    <source>
        <dbReference type="SAM" id="MobiDB-lite"/>
    </source>
</evidence>